<dbReference type="GeneID" id="28966987"/>
<feature type="compositionally biased region" description="Polar residues" evidence="8">
    <location>
        <begin position="106"/>
        <end position="115"/>
    </location>
</feature>
<evidence type="ECO:0000256" key="1">
    <source>
        <dbReference type="ARBA" id="ARBA00004123"/>
    </source>
</evidence>
<reference evidence="10" key="1">
    <citation type="submission" date="2013-07" db="EMBL/GenBank/DDBJ databases">
        <authorList>
            <consortium name="The Broad Institute Genome Sequencing Platform"/>
            <person name="Cuomo C."/>
            <person name="Litvintseva A."/>
            <person name="Chen Y."/>
            <person name="Heitman J."/>
            <person name="Sun S."/>
            <person name="Springer D."/>
            <person name="Dromer F."/>
            <person name="Young S.K."/>
            <person name="Zeng Q."/>
            <person name="Gargeya S."/>
            <person name="Fitzgerald M."/>
            <person name="Abouelleil A."/>
            <person name="Alvarado L."/>
            <person name="Berlin A.M."/>
            <person name="Chapman S.B."/>
            <person name="Dewar J."/>
            <person name="Goldberg J."/>
            <person name="Griggs A."/>
            <person name="Gujja S."/>
            <person name="Hansen M."/>
            <person name="Howarth C."/>
            <person name="Imamovic A."/>
            <person name="Larimer J."/>
            <person name="McCowan C."/>
            <person name="Murphy C."/>
            <person name="Pearson M."/>
            <person name="Priest M."/>
            <person name="Roberts A."/>
            <person name="Saif S."/>
            <person name="Shea T."/>
            <person name="Sykes S."/>
            <person name="Wortman J."/>
            <person name="Nusbaum C."/>
            <person name="Birren B."/>
        </authorList>
    </citation>
    <scope>NUCLEOTIDE SEQUENCE</scope>
    <source>
        <strain evidence="10">CBS 10117</strain>
    </source>
</reference>
<dbReference type="Gene3D" id="4.10.240.10">
    <property type="entry name" value="Zn(2)-C6 fungal-type DNA-binding domain"/>
    <property type="match status" value="1"/>
</dbReference>
<proteinExistence type="predicted"/>
<dbReference type="InterPro" id="IPR036864">
    <property type="entry name" value="Zn2-C6_fun-type_DNA-bd_sf"/>
</dbReference>
<keyword evidence="4" id="KW-0805">Transcription regulation</keyword>
<dbReference type="AlphaFoldDB" id="A0AAJ8KMC4"/>
<dbReference type="PROSITE" id="PS50048">
    <property type="entry name" value="ZN2_CY6_FUNGAL_2"/>
    <property type="match status" value="1"/>
</dbReference>
<dbReference type="PANTHER" id="PTHR47782:SF12">
    <property type="entry name" value="ZN(II)2CYS6 TRANSCRIPTION FACTOR (EUROFUNG)"/>
    <property type="match status" value="1"/>
</dbReference>
<dbReference type="RefSeq" id="XP_065824801.1">
    <property type="nucleotide sequence ID" value="XM_065968729.1"/>
</dbReference>
<dbReference type="GO" id="GO:0005634">
    <property type="term" value="C:nucleus"/>
    <property type="evidence" value="ECO:0007669"/>
    <property type="project" value="UniProtKB-SubCell"/>
</dbReference>
<evidence type="ECO:0000313" key="11">
    <source>
        <dbReference type="Proteomes" id="UP000078595"/>
    </source>
</evidence>
<evidence type="ECO:0000256" key="2">
    <source>
        <dbReference type="ARBA" id="ARBA00022723"/>
    </source>
</evidence>
<dbReference type="GO" id="GO:0008270">
    <property type="term" value="F:zinc ion binding"/>
    <property type="evidence" value="ECO:0007669"/>
    <property type="project" value="InterPro"/>
</dbReference>
<feature type="compositionally biased region" description="Basic residues" evidence="8">
    <location>
        <begin position="17"/>
        <end position="26"/>
    </location>
</feature>
<dbReference type="InterPro" id="IPR001138">
    <property type="entry name" value="Zn2Cys6_DnaBD"/>
</dbReference>
<name>A0AAJ8KMC4_9TREE</name>
<keyword evidence="11" id="KW-1185">Reference proteome</keyword>
<feature type="compositionally biased region" description="Basic and acidic residues" evidence="8">
    <location>
        <begin position="120"/>
        <end position="130"/>
    </location>
</feature>
<comment type="subcellular location">
    <subcellularLocation>
        <location evidence="1">Nucleus</location>
    </subcellularLocation>
</comment>
<keyword evidence="6" id="KW-0804">Transcription</keyword>
<dbReference type="Proteomes" id="UP000078595">
    <property type="component" value="Chromosome 3"/>
</dbReference>
<evidence type="ECO:0000256" key="7">
    <source>
        <dbReference type="ARBA" id="ARBA00023242"/>
    </source>
</evidence>
<dbReference type="EMBL" id="CP144532">
    <property type="protein sequence ID" value="WWC60689.1"/>
    <property type="molecule type" value="Genomic_DNA"/>
</dbReference>
<evidence type="ECO:0000256" key="6">
    <source>
        <dbReference type="ARBA" id="ARBA00023163"/>
    </source>
</evidence>
<evidence type="ECO:0000256" key="4">
    <source>
        <dbReference type="ARBA" id="ARBA00023015"/>
    </source>
</evidence>
<dbReference type="PROSITE" id="PS00463">
    <property type="entry name" value="ZN2_CY6_FUNGAL_1"/>
    <property type="match status" value="1"/>
</dbReference>
<keyword evidence="7" id="KW-0539">Nucleus</keyword>
<dbReference type="InterPro" id="IPR007219">
    <property type="entry name" value="XnlR_reg_dom"/>
</dbReference>
<dbReference type="KEGG" id="kdj:28966987"/>
<dbReference type="GO" id="GO:0045944">
    <property type="term" value="P:positive regulation of transcription by RNA polymerase II"/>
    <property type="evidence" value="ECO:0007669"/>
    <property type="project" value="TreeGrafter"/>
</dbReference>
<evidence type="ECO:0000256" key="5">
    <source>
        <dbReference type="ARBA" id="ARBA00023125"/>
    </source>
</evidence>
<feature type="compositionally biased region" description="Low complexity" evidence="8">
    <location>
        <begin position="1"/>
        <end position="16"/>
    </location>
</feature>
<dbReference type="GO" id="GO:0006351">
    <property type="term" value="P:DNA-templated transcription"/>
    <property type="evidence" value="ECO:0007669"/>
    <property type="project" value="InterPro"/>
</dbReference>
<dbReference type="InterPro" id="IPR052202">
    <property type="entry name" value="Yeast_MetPath_Reg"/>
</dbReference>
<organism evidence="10 11">
    <name type="scientific">Kwoniella dejecticola CBS 10117</name>
    <dbReference type="NCBI Taxonomy" id="1296121"/>
    <lineage>
        <taxon>Eukaryota</taxon>
        <taxon>Fungi</taxon>
        <taxon>Dikarya</taxon>
        <taxon>Basidiomycota</taxon>
        <taxon>Agaricomycotina</taxon>
        <taxon>Tremellomycetes</taxon>
        <taxon>Tremellales</taxon>
        <taxon>Cryptococcaceae</taxon>
        <taxon>Kwoniella</taxon>
    </lineage>
</organism>
<dbReference type="CDD" id="cd12148">
    <property type="entry name" value="fungal_TF_MHR"/>
    <property type="match status" value="1"/>
</dbReference>
<keyword evidence="5" id="KW-0238">DNA-binding</keyword>
<protein>
    <recommendedName>
        <fullName evidence="9">Zn(2)-C6 fungal-type domain-containing protein</fullName>
    </recommendedName>
</protein>
<dbReference type="SUPFAM" id="SSF57701">
    <property type="entry name" value="Zn2/Cys6 DNA-binding domain"/>
    <property type="match status" value="1"/>
</dbReference>
<keyword evidence="3" id="KW-0862">Zinc</keyword>
<gene>
    <name evidence="10" type="ORF">I303_103265</name>
</gene>
<keyword evidence="2" id="KW-0479">Metal-binding</keyword>
<reference evidence="10" key="2">
    <citation type="submission" date="2024-02" db="EMBL/GenBank/DDBJ databases">
        <title>Comparative genomics of Cryptococcus and Kwoniella reveals pathogenesis evolution and contrasting modes of karyotype evolution via chromosome fusion or intercentromeric recombination.</title>
        <authorList>
            <person name="Coelho M.A."/>
            <person name="David-Palma M."/>
            <person name="Shea T."/>
            <person name="Bowers K."/>
            <person name="McGinley-Smith S."/>
            <person name="Mohammad A.W."/>
            <person name="Gnirke A."/>
            <person name="Yurkov A.M."/>
            <person name="Nowrousian M."/>
            <person name="Sun S."/>
            <person name="Cuomo C.A."/>
            <person name="Heitman J."/>
        </authorList>
    </citation>
    <scope>NUCLEOTIDE SEQUENCE</scope>
    <source>
        <strain evidence="10">CBS 10117</strain>
    </source>
</reference>
<dbReference type="GO" id="GO:0043565">
    <property type="term" value="F:sequence-specific DNA binding"/>
    <property type="evidence" value="ECO:0007669"/>
    <property type="project" value="TreeGrafter"/>
</dbReference>
<dbReference type="Pfam" id="PF04082">
    <property type="entry name" value="Fungal_trans"/>
    <property type="match status" value="1"/>
</dbReference>
<dbReference type="PANTHER" id="PTHR47782">
    <property type="entry name" value="ZN(II)2CYS6 TRANSCRIPTION FACTOR (EUROFUNG)-RELATED"/>
    <property type="match status" value="1"/>
</dbReference>
<feature type="domain" description="Zn(2)-C6 fungal-type" evidence="9">
    <location>
        <begin position="32"/>
        <end position="65"/>
    </location>
</feature>
<accession>A0AAJ8KMC4</accession>
<dbReference type="CDD" id="cd00067">
    <property type="entry name" value="GAL4"/>
    <property type="match status" value="1"/>
</dbReference>
<dbReference type="GO" id="GO:0000981">
    <property type="term" value="F:DNA-binding transcription factor activity, RNA polymerase II-specific"/>
    <property type="evidence" value="ECO:0007669"/>
    <property type="project" value="InterPro"/>
</dbReference>
<evidence type="ECO:0000256" key="3">
    <source>
        <dbReference type="ARBA" id="ARBA00022833"/>
    </source>
</evidence>
<feature type="region of interest" description="Disordered" evidence="8">
    <location>
        <begin position="1"/>
        <end position="26"/>
    </location>
</feature>
<feature type="region of interest" description="Disordered" evidence="8">
    <location>
        <begin position="106"/>
        <end position="138"/>
    </location>
</feature>
<evidence type="ECO:0000259" key="9">
    <source>
        <dbReference type="PROSITE" id="PS50048"/>
    </source>
</evidence>
<sequence>MHQGSSSPSSIPSAPAKRAKPNHGTRHRCINACNRCKLKKLKCYRVDEDSSKCAACSKALESCVFEDTVMRPGYNKYIIALENRCAKLEKALAELCPDHPDLTDHYSSVGTSQPLGASKSGERAVSRDETSQFSEENVDRNALNSSHTALSGLLQSHAATPSRAPILPHVIDLSSVMQPTSSTSVPANPYPSIPSLPVAEKILHTVYLHLQCRYPFLDWDQIHLWHSNRDSYLNVDVKADYKDQVAGFFLWMIYAIGVQLDPIAGLDSAQSYFERASRYSNTVTHPHDLTTVQALLLITFYAFRAPAGPSLWLYGGLSMRLCVELDLYRSRTPKYPSIEDEWKKRVFWSAYTFDRLISHACSRPVSLADEAIDVEMPLDICASITDPSAIAAASAVSPSAIQHQLTNMSSAIVSIKMYRIRSRIHAAMPALRHPSSARELTVGFLTELEEWRRKIPTITPSTDIPMQAEDRLRWRYFLCVLLVLRPSVLSASPSDPTLSLCATAAAEACELDRTVHKGPSTRQTTISVCHTLLCGTTLLYCLYISPAVISQRVSSRAIRACSGTLAVYSQLFDQARPFYDIFEFMADEILSGGPEQGESQRRVIEVIAAMFNGNFVPLSSLYDQLRSKKAGECVDPTATQATSSGVQYMPEEHFPVPIPMPEQPTPPAAPPSTGLTPFLTATSGSELGQISTAVASADDPAGLAPDNLDIDWLNLDHALWEYMT</sequence>
<evidence type="ECO:0000313" key="10">
    <source>
        <dbReference type="EMBL" id="WWC60689.1"/>
    </source>
</evidence>
<evidence type="ECO:0000256" key="8">
    <source>
        <dbReference type="SAM" id="MobiDB-lite"/>
    </source>
</evidence>
<dbReference type="SMART" id="SM00906">
    <property type="entry name" value="Fungal_trans"/>
    <property type="match status" value="1"/>
</dbReference>